<reference evidence="1" key="1">
    <citation type="submission" date="2023-01" db="EMBL/GenBank/DDBJ databases">
        <title>Genome assembly of the deep-sea coral Lophelia pertusa.</title>
        <authorList>
            <person name="Herrera S."/>
            <person name="Cordes E."/>
        </authorList>
    </citation>
    <scope>NUCLEOTIDE SEQUENCE</scope>
    <source>
        <strain evidence="1">USNM1676648</strain>
        <tissue evidence="1">Polyp</tissue>
    </source>
</reference>
<evidence type="ECO:0000313" key="1">
    <source>
        <dbReference type="EMBL" id="KAJ7382309.1"/>
    </source>
</evidence>
<accession>A0A9W9ZJY3</accession>
<name>A0A9W9ZJY3_9CNID</name>
<dbReference type="AlphaFoldDB" id="A0A9W9ZJY3"/>
<protein>
    <submittedName>
        <fullName evidence="1">Uncharacterized protein</fullName>
    </submittedName>
</protein>
<keyword evidence="2" id="KW-1185">Reference proteome</keyword>
<dbReference type="EMBL" id="MU825929">
    <property type="protein sequence ID" value="KAJ7382309.1"/>
    <property type="molecule type" value="Genomic_DNA"/>
</dbReference>
<proteinExistence type="predicted"/>
<sequence length="126" mass="14770">HRHNGDVALGDFVVWEALHLPMSRETKQWQQYFIRYNKKKQEDCKVECALTQLLRSFVGIEEPFMCPECFGRGQNARKECDDNIKLEKCRGNDMVCAVAIFGNEFHRGCLTRNEYKQFKAKCETSK</sequence>
<comment type="caution">
    <text evidence="1">The sequence shown here is derived from an EMBL/GenBank/DDBJ whole genome shotgun (WGS) entry which is preliminary data.</text>
</comment>
<organism evidence="1 2">
    <name type="scientific">Desmophyllum pertusum</name>
    <dbReference type="NCBI Taxonomy" id="174260"/>
    <lineage>
        <taxon>Eukaryota</taxon>
        <taxon>Metazoa</taxon>
        <taxon>Cnidaria</taxon>
        <taxon>Anthozoa</taxon>
        <taxon>Hexacorallia</taxon>
        <taxon>Scleractinia</taxon>
        <taxon>Caryophylliina</taxon>
        <taxon>Caryophylliidae</taxon>
        <taxon>Desmophyllum</taxon>
    </lineage>
</organism>
<dbReference type="Proteomes" id="UP001163046">
    <property type="component" value="Unassembled WGS sequence"/>
</dbReference>
<feature type="non-terminal residue" evidence="1">
    <location>
        <position position="126"/>
    </location>
</feature>
<gene>
    <name evidence="1" type="ORF">OS493_035890</name>
</gene>
<evidence type="ECO:0000313" key="2">
    <source>
        <dbReference type="Proteomes" id="UP001163046"/>
    </source>
</evidence>